<proteinExistence type="predicted"/>
<evidence type="ECO:0000313" key="3">
    <source>
        <dbReference type="Proteomes" id="UP000790347"/>
    </source>
</evidence>
<dbReference type="AlphaFoldDB" id="A0A922HWN2"/>
<dbReference type="Pfam" id="PF16065">
    <property type="entry name" value="DUF4807"/>
    <property type="match status" value="1"/>
</dbReference>
<protein>
    <submittedName>
        <fullName evidence="2">Uncharacterized protein</fullName>
    </submittedName>
</protein>
<accession>A0A922HWN2</accession>
<evidence type="ECO:0000313" key="1">
    <source>
        <dbReference type="EMBL" id="KAH7645729.1"/>
    </source>
</evidence>
<gene>
    <name evidence="2" type="ORF">DERF_006689</name>
    <name evidence="1" type="ORF">HUG17_1267</name>
</gene>
<dbReference type="Proteomes" id="UP000790347">
    <property type="component" value="Unassembled WGS sequence"/>
</dbReference>
<dbReference type="EMBL" id="ASGP02000003">
    <property type="protein sequence ID" value="KAH9515916.1"/>
    <property type="molecule type" value="Genomic_DNA"/>
</dbReference>
<organism evidence="2 3">
    <name type="scientific">Dermatophagoides farinae</name>
    <name type="common">American house dust mite</name>
    <dbReference type="NCBI Taxonomy" id="6954"/>
    <lineage>
        <taxon>Eukaryota</taxon>
        <taxon>Metazoa</taxon>
        <taxon>Ecdysozoa</taxon>
        <taxon>Arthropoda</taxon>
        <taxon>Chelicerata</taxon>
        <taxon>Arachnida</taxon>
        <taxon>Acari</taxon>
        <taxon>Acariformes</taxon>
        <taxon>Sarcoptiformes</taxon>
        <taxon>Astigmata</taxon>
        <taxon>Psoroptidia</taxon>
        <taxon>Analgoidea</taxon>
        <taxon>Pyroglyphidae</taxon>
        <taxon>Dermatophagoidinae</taxon>
        <taxon>Dermatophagoides</taxon>
    </lineage>
</organism>
<reference evidence="2" key="1">
    <citation type="submission" date="2013-05" db="EMBL/GenBank/DDBJ databases">
        <authorList>
            <person name="Yim A.K.Y."/>
            <person name="Chan T.F."/>
            <person name="Ji K.M."/>
            <person name="Liu X.Y."/>
            <person name="Zhou J.W."/>
            <person name="Li R.Q."/>
            <person name="Yang K.Y."/>
            <person name="Li J."/>
            <person name="Li M."/>
            <person name="Law P.T.W."/>
            <person name="Wu Y.L."/>
            <person name="Cai Z.L."/>
            <person name="Qin H."/>
            <person name="Bao Y."/>
            <person name="Leung R.K.K."/>
            <person name="Ng P.K.S."/>
            <person name="Zou J."/>
            <person name="Zhong X.J."/>
            <person name="Ran P.X."/>
            <person name="Zhong N.S."/>
            <person name="Liu Z.G."/>
            <person name="Tsui S.K.W."/>
        </authorList>
    </citation>
    <scope>NUCLEOTIDE SEQUENCE</scope>
    <source>
        <strain evidence="2">Derf</strain>
        <tissue evidence="2">Whole organism</tissue>
    </source>
</reference>
<evidence type="ECO:0000313" key="2">
    <source>
        <dbReference type="EMBL" id="KAH9515916.1"/>
    </source>
</evidence>
<keyword evidence="3" id="KW-1185">Reference proteome</keyword>
<dbReference type="InterPro" id="IPR032072">
    <property type="entry name" value="DUF4807"/>
</dbReference>
<name>A0A922HWN2_DERFA</name>
<reference evidence="1" key="3">
    <citation type="journal article" date="2021" name="World Allergy Organ. J.">
        <title>Chromosome-level assembly of Dermatophagoides farinae genome and transcriptome reveals two novel allergens Der f 37 and Der f 39.</title>
        <authorList>
            <person name="Chen J."/>
            <person name="Cai Z."/>
            <person name="Fan D."/>
            <person name="Hu J."/>
            <person name="Hou Y."/>
            <person name="He Y."/>
            <person name="Zhang Z."/>
            <person name="Zhao Z."/>
            <person name="Gao P."/>
            <person name="Hu W."/>
            <person name="Sun J."/>
            <person name="Li J."/>
            <person name="Ji K."/>
        </authorList>
    </citation>
    <scope>NUCLEOTIDE SEQUENCE</scope>
    <source>
        <strain evidence="1">JKM2019</strain>
    </source>
</reference>
<dbReference type="EMBL" id="SDOV01000001">
    <property type="protein sequence ID" value="KAH7645729.1"/>
    <property type="molecule type" value="Genomic_DNA"/>
</dbReference>
<dbReference type="PANTHER" id="PTHR36693:SF1">
    <property type="entry name" value="GH02722P"/>
    <property type="match status" value="1"/>
</dbReference>
<dbReference type="OrthoDB" id="121932at2759"/>
<reference evidence="1" key="2">
    <citation type="submission" date="2020-06" db="EMBL/GenBank/DDBJ databases">
        <authorList>
            <person name="Ji K."/>
            <person name="Li J."/>
        </authorList>
    </citation>
    <scope>NUCLEOTIDE SEQUENCE</scope>
    <source>
        <strain evidence="1">JKM2019</strain>
        <tissue evidence="1">Whole body</tissue>
    </source>
</reference>
<dbReference type="PANTHER" id="PTHR36693">
    <property type="entry name" value="GH02722P"/>
    <property type="match status" value="1"/>
</dbReference>
<sequence length="242" mass="29042">MPKQIVSILLISKLSCHKNIDIDDGFLSGLKLSYRFKDNENIITNNRWIRCRIDCDHIAQLIYFLYCFDNYSVYRNNVRKNLESITKYSSFDENYFDLLIKCRVNDLNLISSIIIDIDWCRRIQYFAILRMELEESLSWLSTLGGAYSSLGDRNLRFAHEAETISWKQMKLSLIYGDPNLIARCLIYLSHSWCQQGRRREAIKLIRHYLYPFLIRLSLIHNCDRIVRRMYQALCFRIRYIYK</sequence>
<dbReference type="Proteomes" id="UP000828236">
    <property type="component" value="Unassembled WGS sequence"/>
</dbReference>
<comment type="caution">
    <text evidence="2">The sequence shown here is derived from an EMBL/GenBank/DDBJ whole genome shotgun (WGS) entry which is preliminary data.</text>
</comment>
<reference evidence="2" key="4">
    <citation type="journal article" date="2022" name="Res Sq">
        <title>Comparative Genomics Reveals Insights into the Divergent Evolution of Astigmatic Mites and Household Pest Adaptations.</title>
        <authorList>
            <person name="Xiong Q."/>
            <person name="Wan A.T.-Y."/>
            <person name="Liu X.-Y."/>
            <person name="Fung C.S.-H."/>
            <person name="Xiao X."/>
            <person name="Malainual N."/>
            <person name="Hou J."/>
            <person name="Wang L."/>
            <person name="Wang M."/>
            <person name="Yang K."/>
            <person name="Cui Y."/>
            <person name="Leung E."/>
            <person name="Nong W."/>
            <person name="Shin S.-K."/>
            <person name="Au S."/>
            <person name="Jeong K.Y."/>
            <person name="Chew F.T."/>
            <person name="Hui J."/>
            <person name="Leung T.F."/>
            <person name="Tungtrongchitr A."/>
            <person name="Zhong N."/>
            <person name="Liu Z."/>
            <person name="Tsui S."/>
        </authorList>
    </citation>
    <scope>NUCLEOTIDE SEQUENCE</scope>
    <source>
        <strain evidence="2">Derf</strain>
        <tissue evidence="2">Whole organism</tissue>
    </source>
</reference>